<protein>
    <submittedName>
        <fullName evidence="2">Uncharacterized protein</fullName>
    </submittedName>
</protein>
<reference evidence="2" key="1">
    <citation type="journal article" date="2023" name="Mol. Phylogenet. Evol.">
        <title>Genome-scale phylogeny and comparative genomics of the fungal order Sordariales.</title>
        <authorList>
            <person name="Hensen N."/>
            <person name="Bonometti L."/>
            <person name="Westerberg I."/>
            <person name="Brannstrom I.O."/>
            <person name="Guillou S."/>
            <person name="Cros-Aarteil S."/>
            <person name="Calhoun S."/>
            <person name="Haridas S."/>
            <person name="Kuo A."/>
            <person name="Mondo S."/>
            <person name="Pangilinan J."/>
            <person name="Riley R."/>
            <person name="LaButti K."/>
            <person name="Andreopoulos B."/>
            <person name="Lipzen A."/>
            <person name="Chen C."/>
            <person name="Yan M."/>
            <person name="Daum C."/>
            <person name="Ng V."/>
            <person name="Clum A."/>
            <person name="Steindorff A."/>
            <person name="Ohm R.A."/>
            <person name="Martin F."/>
            <person name="Silar P."/>
            <person name="Natvig D.O."/>
            <person name="Lalanne C."/>
            <person name="Gautier V."/>
            <person name="Ament-Velasquez S.L."/>
            <person name="Kruys A."/>
            <person name="Hutchinson M.I."/>
            <person name="Powell A.J."/>
            <person name="Barry K."/>
            <person name="Miller A.N."/>
            <person name="Grigoriev I.V."/>
            <person name="Debuchy R."/>
            <person name="Gladieux P."/>
            <person name="Hiltunen Thoren M."/>
            <person name="Johannesson H."/>
        </authorList>
    </citation>
    <scope>NUCLEOTIDE SEQUENCE</scope>
    <source>
        <strain evidence="2">CBS 314.62</strain>
    </source>
</reference>
<gene>
    <name evidence="2" type="ORF">B0T22DRAFT_457607</name>
</gene>
<dbReference type="EMBL" id="JAULSO010000002">
    <property type="protein sequence ID" value="KAK3687607.1"/>
    <property type="molecule type" value="Genomic_DNA"/>
</dbReference>
<dbReference type="AlphaFoldDB" id="A0AAE0X876"/>
<reference evidence="2" key="2">
    <citation type="submission" date="2023-06" db="EMBL/GenBank/DDBJ databases">
        <authorList>
            <consortium name="Lawrence Berkeley National Laboratory"/>
            <person name="Haridas S."/>
            <person name="Hensen N."/>
            <person name="Bonometti L."/>
            <person name="Westerberg I."/>
            <person name="Brannstrom I.O."/>
            <person name="Guillou S."/>
            <person name="Cros-Aarteil S."/>
            <person name="Calhoun S."/>
            <person name="Kuo A."/>
            <person name="Mondo S."/>
            <person name="Pangilinan J."/>
            <person name="Riley R."/>
            <person name="Labutti K."/>
            <person name="Andreopoulos B."/>
            <person name="Lipzen A."/>
            <person name="Chen C."/>
            <person name="Yanf M."/>
            <person name="Daum C."/>
            <person name="Ng V."/>
            <person name="Clum A."/>
            <person name="Steindorff A."/>
            <person name="Ohm R."/>
            <person name="Martin F."/>
            <person name="Silar P."/>
            <person name="Natvig D."/>
            <person name="Lalanne C."/>
            <person name="Gautier V."/>
            <person name="Ament-Velasquez S.L."/>
            <person name="Kruys A."/>
            <person name="Hutchinson M.I."/>
            <person name="Powell A.J."/>
            <person name="Barry K."/>
            <person name="Miller A.N."/>
            <person name="Grigoriev I.V."/>
            <person name="Debuchy R."/>
            <person name="Gladieux P."/>
            <person name="Thoren M.H."/>
            <person name="Johannesson H."/>
        </authorList>
    </citation>
    <scope>NUCLEOTIDE SEQUENCE</scope>
    <source>
        <strain evidence="2">CBS 314.62</strain>
    </source>
</reference>
<dbReference type="Proteomes" id="UP001270362">
    <property type="component" value="Unassembled WGS sequence"/>
</dbReference>
<keyword evidence="1" id="KW-0732">Signal</keyword>
<evidence type="ECO:0000313" key="2">
    <source>
        <dbReference type="EMBL" id="KAK3687607.1"/>
    </source>
</evidence>
<name>A0AAE0X876_9PEZI</name>
<proteinExistence type="predicted"/>
<comment type="caution">
    <text evidence="2">The sequence shown here is derived from an EMBL/GenBank/DDBJ whole genome shotgun (WGS) entry which is preliminary data.</text>
</comment>
<evidence type="ECO:0000313" key="3">
    <source>
        <dbReference type="Proteomes" id="UP001270362"/>
    </source>
</evidence>
<sequence>MSMSDGAWSVICGPVCPLLLGLVPLGGPPLQADSHKHKAQVPACLPPRAKVKSGCATAQDRKGTRYGGLVVPRYLRVYVLSLLTAGRGVCAGLNFEPGDQRLGWMDGGPMAGVHNAPSYS</sequence>
<keyword evidence="3" id="KW-1185">Reference proteome</keyword>
<feature type="signal peptide" evidence="1">
    <location>
        <begin position="1"/>
        <end position="21"/>
    </location>
</feature>
<feature type="chain" id="PRO_5042088173" evidence="1">
    <location>
        <begin position="22"/>
        <end position="120"/>
    </location>
</feature>
<organism evidence="2 3">
    <name type="scientific">Podospora appendiculata</name>
    <dbReference type="NCBI Taxonomy" id="314037"/>
    <lineage>
        <taxon>Eukaryota</taxon>
        <taxon>Fungi</taxon>
        <taxon>Dikarya</taxon>
        <taxon>Ascomycota</taxon>
        <taxon>Pezizomycotina</taxon>
        <taxon>Sordariomycetes</taxon>
        <taxon>Sordariomycetidae</taxon>
        <taxon>Sordariales</taxon>
        <taxon>Podosporaceae</taxon>
        <taxon>Podospora</taxon>
    </lineage>
</organism>
<evidence type="ECO:0000256" key="1">
    <source>
        <dbReference type="SAM" id="SignalP"/>
    </source>
</evidence>
<accession>A0AAE0X876</accession>